<reference evidence="2 3" key="1">
    <citation type="submission" date="2020-10" db="EMBL/GenBank/DDBJ databases">
        <title>Sequencing the genomes of 1000 actinobacteria strains.</title>
        <authorList>
            <person name="Klenk H.-P."/>
        </authorList>
    </citation>
    <scope>NUCLEOTIDE SEQUENCE [LARGE SCALE GENOMIC DNA]</scope>
    <source>
        <strain evidence="2 3">DSM 46744</strain>
    </source>
</reference>
<organism evidence="2 3">
    <name type="scientific">Actinomadura algeriensis</name>
    <dbReference type="NCBI Taxonomy" id="1679523"/>
    <lineage>
        <taxon>Bacteria</taxon>
        <taxon>Bacillati</taxon>
        <taxon>Actinomycetota</taxon>
        <taxon>Actinomycetes</taxon>
        <taxon>Streptosporangiales</taxon>
        <taxon>Thermomonosporaceae</taxon>
        <taxon>Actinomadura</taxon>
    </lineage>
</organism>
<sequence>MRSAERVNLSSAARRTAVSVRGDGLSGRPPVRALSSRPQAPPRRTIPAAHRPCLTRRPTLPPAPRVRLHMPFAGPQARPPAPIEHTPPDQPLATSVRLHTPFIDRHVSLVGPCTPVVPPSAWPPARSVRHAGPQDRPHTPTAGHASPTVAPATFVRLHAAFVDRHAFLAGAHTPPVAVPVWSPARFVRPRALFAGPHKRRAAASFSWPHAPLVKFDVAFVRPRAPLVKFHAAFVRPRPQLVGPRTADREARGTGRCGVLRPRSASGVRKVRRGR</sequence>
<evidence type="ECO:0000256" key="1">
    <source>
        <dbReference type="SAM" id="MobiDB-lite"/>
    </source>
</evidence>
<name>A0ABR9JWJ4_9ACTN</name>
<keyword evidence="3" id="KW-1185">Reference proteome</keyword>
<accession>A0ABR9JWJ4</accession>
<feature type="region of interest" description="Disordered" evidence="1">
    <location>
        <begin position="241"/>
        <end position="274"/>
    </location>
</feature>
<gene>
    <name evidence="2" type="ORF">H4W34_004601</name>
</gene>
<feature type="region of interest" description="Disordered" evidence="1">
    <location>
        <begin position="1"/>
        <end position="46"/>
    </location>
</feature>
<protein>
    <submittedName>
        <fullName evidence="2">Uncharacterized protein</fullName>
    </submittedName>
</protein>
<comment type="caution">
    <text evidence="2">The sequence shown here is derived from an EMBL/GenBank/DDBJ whole genome shotgun (WGS) entry which is preliminary data.</text>
</comment>
<evidence type="ECO:0000313" key="3">
    <source>
        <dbReference type="Proteomes" id="UP000627838"/>
    </source>
</evidence>
<dbReference type="EMBL" id="JADBDZ010000001">
    <property type="protein sequence ID" value="MBE1534768.1"/>
    <property type="molecule type" value="Genomic_DNA"/>
</dbReference>
<proteinExistence type="predicted"/>
<feature type="region of interest" description="Disordered" evidence="1">
    <location>
        <begin position="124"/>
        <end position="147"/>
    </location>
</feature>
<evidence type="ECO:0000313" key="2">
    <source>
        <dbReference type="EMBL" id="MBE1534768.1"/>
    </source>
</evidence>
<dbReference type="Proteomes" id="UP000627838">
    <property type="component" value="Unassembled WGS sequence"/>
</dbReference>